<keyword evidence="11 15" id="KW-0653">Protein transport</keyword>
<dbReference type="InterPro" id="IPR001650">
    <property type="entry name" value="Helicase_C-like"/>
</dbReference>
<feature type="binding site" evidence="15">
    <location>
        <position position="100"/>
    </location>
    <ligand>
        <name>ATP</name>
        <dbReference type="ChEBI" id="CHEBI:30616"/>
    </ligand>
</feature>
<dbReference type="SUPFAM" id="SSF81886">
    <property type="entry name" value="Helical scaffold and wing domains of SecA"/>
    <property type="match status" value="1"/>
</dbReference>
<evidence type="ECO:0000256" key="17">
    <source>
        <dbReference type="SAM" id="MobiDB-lite"/>
    </source>
</evidence>
<evidence type="ECO:0000256" key="2">
    <source>
        <dbReference type="ARBA" id="ARBA00004170"/>
    </source>
</evidence>
<feature type="compositionally biased region" description="Polar residues" evidence="17">
    <location>
        <begin position="927"/>
        <end position="940"/>
    </location>
</feature>
<evidence type="ECO:0000256" key="14">
    <source>
        <dbReference type="ARBA" id="ARBA00023136"/>
    </source>
</evidence>
<dbReference type="InterPro" id="IPR011116">
    <property type="entry name" value="SecA_Wing/Scaffold"/>
</dbReference>
<evidence type="ECO:0000313" key="22">
    <source>
        <dbReference type="Proteomes" id="UP000247465"/>
    </source>
</evidence>
<evidence type="ECO:0000256" key="12">
    <source>
        <dbReference type="ARBA" id="ARBA00022967"/>
    </source>
</evidence>
<dbReference type="PROSITE" id="PS01312">
    <property type="entry name" value="SECA"/>
    <property type="match status" value="1"/>
</dbReference>
<feature type="binding site" evidence="15">
    <location>
        <begin position="118"/>
        <end position="122"/>
    </location>
    <ligand>
        <name>ATP</name>
        <dbReference type="ChEBI" id="CHEBI:30616"/>
    </ligand>
</feature>
<dbReference type="Gene3D" id="3.10.450.50">
    <property type="match status" value="1"/>
</dbReference>
<evidence type="ECO:0000259" key="19">
    <source>
        <dbReference type="PROSITE" id="PS51194"/>
    </source>
</evidence>
<feature type="domain" description="SecA family profile" evidence="20">
    <location>
        <begin position="3"/>
        <end position="696"/>
    </location>
</feature>
<dbReference type="FunFam" id="3.40.50.300:FF:000429">
    <property type="entry name" value="Preprotein translocase subunit SecA"/>
    <property type="match status" value="1"/>
</dbReference>
<dbReference type="Pfam" id="PF07516">
    <property type="entry name" value="SecA_SW"/>
    <property type="match status" value="1"/>
</dbReference>
<keyword evidence="12 15" id="KW-1278">Translocase</keyword>
<dbReference type="PROSITE" id="PS51194">
    <property type="entry name" value="HELICASE_CTER"/>
    <property type="match status" value="1"/>
</dbReference>
<keyword evidence="14 15" id="KW-0472">Membrane</keyword>
<dbReference type="SMART" id="SM00957">
    <property type="entry name" value="SecA_DEAD"/>
    <property type="match status" value="1"/>
</dbReference>
<comment type="subcellular location">
    <subcellularLocation>
        <location evidence="15">Cell membrane</location>
        <topology evidence="15">Peripheral membrane protein</topology>
        <orientation evidence="15">Cytoplasmic side</orientation>
    </subcellularLocation>
    <subcellularLocation>
        <location evidence="15">Cytoplasm</location>
    </subcellularLocation>
    <subcellularLocation>
        <location evidence="2">Membrane</location>
        <topology evidence="2">Peripheral membrane protein</topology>
    </subcellularLocation>
    <text evidence="15">Distribution is 50-50.</text>
</comment>
<dbReference type="GO" id="GO:0006605">
    <property type="term" value="P:protein targeting"/>
    <property type="evidence" value="ECO:0007669"/>
    <property type="project" value="UniProtKB-UniRule"/>
</dbReference>
<keyword evidence="7" id="KW-0479">Metal-binding</keyword>
<feature type="region of interest" description="Disordered" evidence="17">
    <location>
        <begin position="383"/>
        <end position="402"/>
    </location>
</feature>
<keyword evidence="8 15" id="KW-0547">Nucleotide-binding</keyword>
<dbReference type="PROSITE" id="PS51196">
    <property type="entry name" value="SECA_MOTOR_DEAD"/>
    <property type="match status" value="1"/>
</dbReference>
<evidence type="ECO:0000256" key="6">
    <source>
        <dbReference type="ARBA" id="ARBA00022490"/>
    </source>
</evidence>
<dbReference type="InterPro" id="IPR036266">
    <property type="entry name" value="SecA_Wing/Scaffold_sf"/>
</dbReference>
<dbReference type="PRINTS" id="PR00906">
    <property type="entry name" value="SECA"/>
</dbReference>
<keyword evidence="6 15" id="KW-0963">Cytoplasm</keyword>
<dbReference type="SMART" id="SM00958">
    <property type="entry name" value="SecA_PP_bind"/>
    <property type="match status" value="1"/>
</dbReference>
<dbReference type="CDD" id="cd17928">
    <property type="entry name" value="DEXDc_SecA"/>
    <property type="match status" value="1"/>
</dbReference>
<keyword evidence="10 15" id="KW-0067">ATP-binding</keyword>
<evidence type="ECO:0000256" key="16">
    <source>
        <dbReference type="RuleBase" id="RU003874"/>
    </source>
</evidence>
<dbReference type="Gene3D" id="3.40.50.300">
    <property type="entry name" value="P-loop containing nucleotide triphosphate hydrolases"/>
    <property type="match status" value="3"/>
</dbReference>
<dbReference type="InterPro" id="IPR014018">
    <property type="entry name" value="SecA_motor_DEAD"/>
</dbReference>
<proteinExistence type="inferred from homology"/>
<dbReference type="GO" id="GO:0005886">
    <property type="term" value="C:plasma membrane"/>
    <property type="evidence" value="ECO:0007669"/>
    <property type="project" value="UniProtKB-SubCell"/>
</dbReference>
<dbReference type="EMBL" id="CP029803">
    <property type="protein sequence ID" value="AWT59339.1"/>
    <property type="molecule type" value="Genomic_DNA"/>
</dbReference>
<evidence type="ECO:0000256" key="4">
    <source>
        <dbReference type="ARBA" id="ARBA00022448"/>
    </source>
</evidence>
<dbReference type="GO" id="GO:0005829">
    <property type="term" value="C:cytosol"/>
    <property type="evidence" value="ECO:0007669"/>
    <property type="project" value="TreeGrafter"/>
</dbReference>
<comment type="function">
    <text evidence="15">Part of the Sec protein translocase complex. Interacts with the SecYEG preprotein conducting channel. Has a central role in coupling the hydrolysis of ATP to the transfer of proteins into and across the cell membrane, serving as an ATP-driven molecular motor driving the stepwise translocation of polypeptide chains across the membrane.</text>
</comment>
<dbReference type="GO" id="GO:0043952">
    <property type="term" value="P:protein transport by the Sec complex"/>
    <property type="evidence" value="ECO:0007669"/>
    <property type="project" value="TreeGrafter"/>
</dbReference>
<gene>
    <name evidence="15 21" type="primary">secA</name>
    <name evidence="21" type="ORF">DF168_00524</name>
</gene>
<dbReference type="Proteomes" id="UP000247465">
    <property type="component" value="Chromosome"/>
</dbReference>
<dbReference type="InterPro" id="IPR000185">
    <property type="entry name" value="SecA"/>
</dbReference>
<comment type="catalytic activity">
    <reaction evidence="15">
        <text>ATP + H2O + cellular proteinSide 1 = ADP + phosphate + cellular proteinSide 2.</text>
        <dbReference type="EC" id="7.4.2.8"/>
    </reaction>
</comment>
<dbReference type="PROSITE" id="PS51192">
    <property type="entry name" value="HELICASE_ATP_BIND_1"/>
    <property type="match status" value="1"/>
</dbReference>
<accession>A0A2Z4ABI1</accession>
<dbReference type="InterPro" id="IPR014001">
    <property type="entry name" value="Helicase_ATP-bd"/>
</dbReference>
<dbReference type="FunFam" id="3.40.50.300:FF:000246">
    <property type="entry name" value="Preprotein translocase subunit SecA"/>
    <property type="match status" value="1"/>
</dbReference>
<dbReference type="GO" id="GO:0046872">
    <property type="term" value="F:metal ion binding"/>
    <property type="evidence" value="ECO:0007669"/>
    <property type="project" value="UniProtKB-KW"/>
</dbReference>
<dbReference type="GO" id="GO:0031522">
    <property type="term" value="C:cell envelope Sec protein transport complex"/>
    <property type="evidence" value="ECO:0007669"/>
    <property type="project" value="TreeGrafter"/>
</dbReference>
<comment type="subunit">
    <text evidence="15">Monomer and homodimer. Part of the essential Sec protein translocation apparatus which comprises SecA, SecYEG and auxiliary proteins SecDF. Other proteins may also be involved.</text>
</comment>
<evidence type="ECO:0000313" key="21">
    <source>
        <dbReference type="EMBL" id="AWT59339.1"/>
    </source>
</evidence>
<evidence type="ECO:0000256" key="8">
    <source>
        <dbReference type="ARBA" id="ARBA00022741"/>
    </source>
</evidence>
<dbReference type="GO" id="GO:0005524">
    <property type="term" value="F:ATP binding"/>
    <property type="evidence" value="ECO:0007669"/>
    <property type="project" value="UniProtKB-UniRule"/>
</dbReference>
<evidence type="ECO:0000259" key="20">
    <source>
        <dbReference type="PROSITE" id="PS51196"/>
    </source>
</evidence>
<feature type="binding site" evidence="15">
    <location>
        <position position="618"/>
    </location>
    <ligand>
        <name>ATP</name>
        <dbReference type="ChEBI" id="CHEBI:30616"/>
    </ligand>
</feature>
<evidence type="ECO:0000256" key="10">
    <source>
        <dbReference type="ARBA" id="ARBA00022840"/>
    </source>
</evidence>
<dbReference type="KEGG" id="mtar:DF168_00524"/>
<comment type="cofactor">
    <cofactor evidence="1">
        <name>Zn(2+)</name>
        <dbReference type="ChEBI" id="CHEBI:29105"/>
    </cofactor>
</comment>
<dbReference type="PANTHER" id="PTHR30612">
    <property type="entry name" value="SECA INNER MEMBRANE COMPONENT OF SEC PROTEIN SECRETION SYSTEM"/>
    <property type="match status" value="1"/>
</dbReference>
<dbReference type="InterPro" id="IPR004027">
    <property type="entry name" value="SEC_C_motif"/>
</dbReference>
<dbReference type="GO" id="GO:0065002">
    <property type="term" value="P:intracellular protein transmembrane transport"/>
    <property type="evidence" value="ECO:0007669"/>
    <property type="project" value="UniProtKB-UniRule"/>
</dbReference>
<name>A0A2Z4ABI1_9BACT</name>
<dbReference type="GO" id="GO:0017038">
    <property type="term" value="P:protein import"/>
    <property type="evidence" value="ECO:0007669"/>
    <property type="project" value="InterPro"/>
</dbReference>
<sequence length="981" mass="111883">MISKILKALTGRHYRKYLKKVNPLVAAINRYEEEFQRLSDEELKGKTEEFKRRHREGESLKDLLPEAFAAVKNAARRLVGRTVTVCDHEIIWDMVHFDVQLIGGIALNDRHIAEMATGEGKTLAATLPLYLNALTGKNCQLVTVNDYLARRDSEWMGYIYRFLGLSVGCIQNSMDPVARREIYGYDITYGTASEFGFDCLRDNGMATRIEDQVQRDHYYCIIDEVDSILVDEARTPLIISGPVQVDREMPFQELKPSISRLVRQQSVLCNQLILEAKKELNGGGGEDFDVFNKLLQVKLGMPKNKQFLRIMEDGGVRKPFDKFELEMGSDFNKEQFFSLKEELFFLIDEKGHQADLTEKGRRFLRPDDEDAFVLPDLPSIYSEIDGKNDLEPEERDRKKSDEQKRFEKLSEDIHGISQLLRAYSLYERDVEYIVKDGKVMIIDENTGRIMPGRRWSDGLHQAVEAKEGVVIEKESKTYATITIQNYFRMYEKLSGMTGTAETEANEFRDIYNLDVMVIPTNCPMIRDDQDDLIYKTRRDKYNAVINEIKEANERGQPVLVGTVSVEASEVLSRMLKRSNIAHKVLNAKFHAQEAEIVARAGERGGVTIATNMAGRGTDIKLSKGIPELGGLYVIGTERHTSRRIDRQLRGRSGRQGDLGLSRFFISLEDDLLRLFGNAGAMGKLLEKSVGEGEVPLPSWVIENAQKRVEEQNYSARKRLLQYDDVLNKQREVVYSIRNDAIQSKSPKGIVLELVEEELDFRLEESGVFDEKTVSNGALEVFQNWIKTHFPVILKIEDLRERAPEGIKAHALDRIKTAYATKESVEEPEALQALERYVVINSVDKHWQDHLTEMDDLRQSVGLRGYGQKDPLSEYKSEAFLYFEQMMGNIRSDICMNLFRSATNIKAFDNMLAMLSRTARKYGPESVDGSSFIQGSGTDNRQTGEVELPKVTVRREGPKLGRNDPCICGSGRKYKKCCGRRV</sequence>
<feature type="domain" description="Helicase C-terminal" evidence="19">
    <location>
        <begin position="543"/>
        <end position="702"/>
    </location>
</feature>
<dbReference type="Pfam" id="PF02810">
    <property type="entry name" value="SEC-C"/>
    <property type="match status" value="1"/>
</dbReference>
<dbReference type="NCBIfam" id="TIGR00963">
    <property type="entry name" value="secA"/>
    <property type="match status" value="1"/>
</dbReference>
<evidence type="ECO:0000259" key="18">
    <source>
        <dbReference type="PROSITE" id="PS51192"/>
    </source>
</evidence>
<evidence type="ECO:0000256" key="11">
    <source>
        <dbReference type="ARBA" id="ARBA00022927"/>
    </source>
</evidence>
<dbReference type="PANTHER" id="PTHR30612:SF0">
    <property type="entry name" value="CHLOROPLAST PROTEIN-TRANSPORTING ATPASE"/>
    <property type="match status" value="1"/>
</dbReference>
<dbReference type="GO" id="GO:0008564">
    <property type="term" value="F:protein-exporting ATPase activity"/>
    <property type="evidence" value="ECO:0007669"/>
    <property type="project" value="UniProtKB-EC"/>
</dbReference>
<dbReference type="InterPro" id="IPR011130">
    <property type="entry name" value="SecA_preprotein_X-link_dom"/>
</dbReference>
<dbReference type="InterPro" id="IPR036670">
    <property type="entry name" value="SecA_X-link_sf"/>
</dbReference>
<organism evidence="21 22">
    <name type="scientific">Candidatus Moanibacter tarae</name>
    <dbReference type="NCBI Taxonomy" id="2200854"/>
    <lineage>
        <taxon>Bacteria</taxon>
        <taxon>Pseudomonadati</taxon>
        <taxon>Verrucomicrobiota</taxon>
        <taxon>Opitutia</taxon>
        <taxon>Puniceicoccales</taxon>
        <taxon>Puniceicoccales incertae sedis</taxon>
        <taxon>Candidatus Moanibacter</taxon>
    </lineage>
</organism>
<dbReference type="InterPro" id="IPR044722">
    <property type="entry name" value="SecA_SF2_C"/>
</dbReference>
<feature type="region of interest" description="Disordered" evidence="17">
    <location>
        <begin position="922"/>
        <end position="942"/>
    </location>
</feature>
<dbReference type="Gene3D" id="1.10.3060.10">
    <property type="entry name" value="Helical scaffold and wing domains of SecA"/>
    <property type="match status" value="1"/>
</dbReference>
<protein>
    <recommendedName>
        <fullName evidence="15 16">Protein translocase subunit SecA</fullName>
        <ecNumber evidence="15">7.4.2.8</ecNumber>
    </recommendedName>
</protein>
<feature type="domain" description="Helicase ATP-binding" evidence="18">
    <location>
        <begin position="102"/>
        <end position="261"/>
    </location>
</feature>
<dbReference type="SUPFAM" id="SSF52540">
    <property type="entry name" value="P-loop containing nucleoside triphosphate hydrolases"/>
    <property type="match status" value="2"/>
</dbReference>
<dbReference type="HAMAP" id="MF_01382">
    <property type="entry name" value="SecA"/>
    <property type="match status" value="1"/>
</dbReference>
<comment type="similarity">
    <text evidence="3 15 16">Belongs to the SecA family.</text>
</comment>
<keyword evidence="13 15" id="KW-0811">Translocation</keyword>
<evidence type="ECO:0000256" key="13">
    <source>
        <dbReference type="ARBA" id="ARBA00023010"/>
    </source>
</evidence>
<dbReference type="Pfam" id="PF21090">
    <property type="entry name" value="P-loop_SecA"/>
    <property type="match status" value="2"/>
</dbReference>
<keyword evidence="9" id="KW-0862">Zinc</keyword>
<keyword evidence="4 15" id="KW-0813">Transport</keyword>
<dbReference type="InterPro" id="IPR027417">
    <property type="entry name" value="P-loop_NTPase"/>
</dbReference>
<evidence type="ECO:0000256" key="15">
    <source>
        <dbReference type="HAMAP-Rule" id="MF_01382"/>
    </source>
</evidence>
<dbReference type="CDD" id="cd18803">
    <property type="entry name" value="SF2_C_secA"/>
    <property type="match status" value="1"/>
</dbReference>
<feature type="compositionally biased region" description="Basic and acidic residues" evidence="17">
    <location>
        <begin position="384"/>
        <end position="402"/>
    </location>
</feature>
<dbReference type="Pfam" id="PF07517">
    <property type="entry name" value="SecA_DEAD"/>
    <property type="match status" value="1"/>
</dbReference>
<reference evidence="21 22" key="1">
    <citation type="submission" date="2018-06" db="EMBL/GenBank/DDBJ databases">
        <title>Draft Genome Sequence of a Novel Marine Bacterium Related to the Verrucomicrobia.</title>
        <authorList>
            <person name="Vosseberg J."/>
            <person name="Martijn J."/>
            <person name="Ettema T.J.G."/>
        </authorList>
    </citation>
    <scope>NUCLEOTIDE SEQUENCE [LARGE SCALE GENOMIC DNA]</scope>
    <source>
        <strain evidence="21">TARA_B100001123</strain>
    </source>
</reference>
<evidence type="ECO:0000256" key="3">
    <source>
        <dbReference type="ARBA" id="ARBA00007650"/>
    </source>
</evidence>
<dbReference type="AlphaFoldDB" id="A0A2Z4ABI1"/>
<dbReference type="Pfam" id="PF01043">
    <property type="entry name" value="SecA_PP_bind"/>
    <property type="match status" value="1"/>
</dbReference>
<evidence type="ECO:0000256" key="1">
    <source>
        <dbReference type="ARBA" id="ARBA00001947"/>
    </source>
</evidence>
<dbReference type="SUPFAM" id="SSF81767">
    <property type="entry name" value="Pre-protein crosslinking domain of SecA"/>
    <property type="match status" value="1"/>
</dbReference>
<evidence type="ECO:0000256" key="5">
    <source>
        <dbReference type="ARBA" id="ARBA00022475"/>
    </source>
</evidence>
<dbReference type="EC" id="7.4.2.8" evidence="15"/>
<evidence type="ECO:0000256" key="7">
    <source>
        <dbReference type="ARBA" id="ARBA00022723"/>
    </source>
</evidence>
<dbReference type="InterPro" id="IPR011115">
    <property type="entry name" value="SecA_DEAD"/>
</dbReference>
<keyword evidence="5 15" id="KW-1003">Cell membrane</keyword>
<evidence type="ECO:0000256" key="9">
    <source>
        <dbReference type="ARBA" id="ARBA00022833"/>
    </source>
</evidence>
<dbReference type="InterPro" id="IPR020937">
    <property type="entry name" value="SecA_CS"/>
</dbReference>
<dbReference type="Gene3D" id="3.90.1440.10">
    <property type="entry name" value="SecA, preprotein cross-linking domain"/>
    <property type="match status" value="1"/>
</dbReference>